<reference evidence="4 6" key="1">
    <citation type="journal article" date="2017" name="BMC Genomics">
        <title>Comparative genomic and phylogenomic analyses of the Bifidobacteriaceae family.</title>
        <authorList>
            <person name="Lugli G.A."/>
            <person name="Milani C."/>
            <person name="Turroni F."/>
            <person name="Duranti S."/>
            <person name="Mancabelli L."/>
            <person name="Mangifesta M."/>
            <person name="Ferrario C."/>
            <person name="Modesto M."/>
            <person name="Mattarelli P."/>
            <person name="Jiri K."/>
            <person name="van Sinderen D."/>
            <person name="Ventura M."/>
        </authorList>
    </citation>
    <scope>NUCLEOTIDE SEQUENCE [LARGE SCALE GENOMIC DNA]</scope>
    <source>
        <strain evidence="4 6">DSM 100216</strain>
    </source>
</reference>
<name>A0A261GCX2_9BIFI</name>
<dbReference type="Pfam" id="PF17802">
    <property type="entry name" value="SpaA"/>
    <property type="match status" value="1"/>
</dbReference>
<dbReference type="InterPro" id="IPR041033">
    <property type="entry name" value="SpaA_PFL_dom_1"/>
</dbReference>
<dbReference type="Proteomes" id="UP000216057">
    <property type="component" value="Unassembled WGS sequence"/>
</dbReference>
<keyword evidence="2" id="KW-0732">Signal</keyword>
<dbReference type="Proteomes" id="UP000593943">
    <property type="component" value="Chromosome"/>
</dbReference>
<accession>A0A261GCX2</accession>
<evidence type="ECO:0000313" key="5">
    <source>
        <dbReference type="EMBL" id="QOL31217.1"/>
    </source>
</evidence>
<dbReference type="OrthoDB" id="3240476at2"/>
<feature type="transmembrane region" description="Helical" evidence="1">
    <location>
        <begin position="388"/>
        <end position="409"/>
    </location>
</feature>
<dbReference type="RefSeq" id="WP_094636294.1">
    <property type="nucleotide sequence ID" value="NZ_CP062938.1"/>
</dbReference>
<dbReference type="EMBL" id="CP062938">
    <property type="protein sequence ID" value="QOL31217.1"/>
    <property type="molecule type" value="Genomic_DNA"/>
</dbReference>
<proteinExistence type="predicted"/>
<evidence type="ECO:0000256" key="2">
    <source>
        <dbReference type="SAM" id="SignalP"/>
    </source>
</evidence>
<evidence type="ECO:0000259" key="3">
    <source>
        <dbReference type="Pfam" id="PF17802"/>
    </source>
</evidence>
<evidence type="ECO:0000313" key="4">
    <source>
        <dbReference type="EMBL" id="OZG69278.1"/>
    </source>
</evidence>
<keyword evidence="1" id="KW-0472">Membrane</keyword>
<dbReference type="EMBL" id="MWWZ01000004">
    <property type="protein sequence ID" value="OZG69278.1"/>
    <property type="molecule type" value="Genomic_DNA"/>
</dbReference>
<feature type="domain" description="SpaA-like prealbumin fold" evidence="3">
    <location>
        <begin position="240"/>
        <end position="347"/>
    </location>
</feature>
<dbReference type="KEGG" id="beu:BE0216_01145"/>
<dbReference type="AlphaFoldDB" id="A0A261GCX2"/>
<keyword evidence="1" id="KW-0812">Transmembrane</keyword>
<keyword evidence="1" id="KW-1133">Transmembrane helix</keyword>
<feature type="chain" id="PRO_5044571837" evidence="2">
    <location>
        <begin position="27"/>
        <end position="420"/>
    </location>
</feature>
<dbReference type="NCBIfam" id="TIGR01167">
    <property type="entry name" value="LPXTG_anchor"/>
    <property type="match status" value="1"/>
</dbReference>
<keyword evidence="7" id="KW-1185">Reference proteome</keyword>
<reference evidence="5 7" key="2">
    <citation type="submission" date="2020-10" db="EMBL/GenBank/DDBJ databases">
        <title>Genome sequencing of Bifidobacterium eulemuris_DSMZ_100216.</title>
        <authorList>
            <person name="Kim J."/>
        </authorList>
    </citation>
    <scope>NUCLEOTIDE SEQUENCE [LARGE SCALE GENOMIC DNA]</scope>
    <source>
        <strain evidence="5 7">DSM 100216</strain>
    </source>
</reference>
<protein>
    <submittedName>
        <fullName evidence="4">Cell surface protein fimafimbrial subunit</fullName>
    </submittedName>
    <submittedName>
        <fullName evidence="5">LPXTG cell wall anchor domain-containing protein</fullName>
    </submittedName>
</protein>
<evidence type="ECO:0000256" key="1">
    <source>
        <dbReference type="SAM" id="Phobius"/>
    </source>
</evidence>
<evidence type="ECO:0000313" key="6">
    <source>
        <dbReference type="Proteomes" id="UP000216057"/>
    </source>
</evidence>
<evidence type="ECO:0000313" key="7">
    <source>
        <dbReference type="Proteomes" id="UP000593943"/>
    </source>
</evidence>
<feature type="signal peptide" evidence="2">
    <location>
        <begin position="1"/>
        <end position="26"/>
    </location>
</feature>
<dbReference type="InterPro" id="IPR013783">
    <property type="entry name" value="Ig-like_fold"/>
</dbReference>
<dbReference type="GO" id="GO:0005975">
    <property type="term" value="P:carbohydrate metabolic process"/>
    <property type="evidence" value="ECO:0007669"/>
    <property type="project" value="UniProtKB-ARBA"/>
</dbReference>
<dbReference type="Gene3D" id="2.60.40.10">
    <property type="entry name" value="Immunoglobulins"/>
    <property type="match status" value="1"/>
</dbReference>
<gene>
    <name evidence="5" type="ORF">BE0216_01145</name>
    <name evidence="4" type="ORF">BEUL_0684</name>
</gene>
<organism evidence="4 6">
    <name type="scientific">Bifidobacterium eulemuris</name>
    <dbReference type="NCBI Taxonomy" id="1765219"/>
    <lineage>
        <taxon>Bacteria</taxon>
        <taxon>Bacillati</taxon>
        <taxon>Actinomycetota</taxon>
        <taxon>Actinomycetes</taxon>
        <taxon>Bifidobacteriales</taxon>
        <taxon>Bifidobacteriaceae</taxon>
        <taxon>Bifidobacterium</taxon>
    </lineage>
</organism>
<sequence length="420" mass="43508">MKGSLFKKGLAALAAFAVGAAGMAMATTTANAAPSFDSTTITLRASDARAFQIAGDNGKPSGAVRSFTALKIADYVRTPDANGTAVTLQTVAGDVKNSIVAVLTAADQSVVTGVKYDGEVSDGDPLVWLTKQSNADYRVLVNKIQDTLSTQASDPEKVELSGTDLEITLGRAGVYLIWDVTNSATQSFMDDTNGRVDVSKISTVLAGTSISGADPEVTGNSTGIVPIVDVKQTITTTALGSFQFQKVKADGTTALQGAKFKVQKKTSDPDTYTYQNYASASGLWSDATDEKTATEFESDNSGRVELLNIPAGTYKIVETTVPAGFMQNVNPAFIVTININGSQMSYEANGSGEYAGLVSGTGSPGSITSDLKVKNVTNITQLPLTGGMGVALFTVVGVVLAGAAVVVYARSRNAKRALGV</sequence>